<protein>
    <submittedName>
        <fullName evidence="2">Uncharacterized protein</fullName>
    </submittedName>
</protein>
<evidence type="ECO:0000256" key="1">
    <source>
        <dbReference type="SAM" id="Phobius"/>
    </source>
</evidence>
<accession>A0A133MLW0</accession>
<feature type="transmembrane region" description="Helical" evidence="1">
    <location>
        <begin position="128"/>
        <end position="146"/>
    </location>
</feature>
<sequence length="206" mass="24488">MYIILVLILTTIILTLIKVFSNQNIPNLEVSNINNNNIKIKDSFNKTIDNSKVITINNNYSSNSYTSEINYLLAIFFITAMLVVIFMKFFIKYYKFVNIVILSYSFIITLLTLVFIYKSKNLKNKNLVYFIFSLLSFVFIIVYFWFNPIQVPLPNEYILSLNATSFNLFTTFQNVELREFTLFTIFRVLNIIFIFIYFSNKFYYII</sequence>
<feature type="transmembrane region" description="Helical" evidence="1">
    <location>
        <begin position="96"/>
        <end position="116"/>
    </location>
</feature>
<reference evidence="2 3" key="1">
    <citation type="submission" date="2016-01" db="EMBL/GenBank/DDBJ databases">
        <authorList>
            <person name="Oliw E.H."/>
        </authorList>
    </citation>
    <scope>NUCLEOTIDE SEQUENCE [LARGE SCALE GENOMIC DNA]</scope>
    <source>
        <strain evidence="2 3">MJR7757A</strain>
    </source>
</reference>
<dbReference type="PATRIC" id="fig|1502.174.peg.3128"/>
<feature type="transmembrane region" description="Helical" evidence="1">
    <location>
        <begin position="69"/>
        <end position="89"/>
    </location>
</feature>
<keyword evidence="1" id="KW-0472">Membrane</keyword>
<dbReference type="Proteomes" id="UP000070646">
    <property type="component" value="Unassembled WGS sequence"/>
</dbReference>
<keyword evidence="1" id="KW-0812">Transmembrane</keyword>
<name>A0A133MLW0_CLOPF</name>
<gene>
    <name evidence="2" type="ORF">HMPREF3222_03102</name>
</gene>
<evidence type="ECO:0000313" key="3">
    <source>
        <dbReference type="Proteomes" id="UP000070646"/>
    </source>
</evidence>
<organism evidence="2 3">
    <name type="scientific">Clostridium perfringens</name>
    <dbReference type="NCBI Taxonomy" id="1502"/>
    <lineage>
        <taxon>Bacteria</taxon>
        <taxon>Bacillati</taxon>
        <taxon>Bacillota</taxon>
        <taxon>Clostridia</taxon>
        <taxon>Eubacteriales</taxon>
        <taxon>Clostridiaceae</taxon>
        <taxon>Clostridium</taxon>
    </lineage>
</organism>
<dbReference type="AlphaFoldDB" id="A0A133MLW0"/>
<evidence type="ECO:0000313" key="2">
    <source>
        <dbReference type="EMBL" id="KXA05034.1"/>
    </source>
</evidence>
<dbReference type="EMBL" id="LRPU01000208">
    <property type="protein sequence ID" value="KXA05034.1"/>
    <property type="molecule type" value="Genomic_DNA"/>
</dbReference>
<keyword evidence="1" id="KW-1133">Transmembrane helix</keyword>
<feature type="transmembrane region" description="Helical" evidence="1">
    <location>
        <begin position="181"/>
        <end position="198"/>
    </location>
</feature>
<proteinExistence type="predicted"/>
<comment type="caution">
    <text evidence="2">The sequence shown here is derived from an EMBL/GenBank/DDBJ whole genome shotgun (WGS) entry which is preliminary data.</text>
</comment>